<reference evidence="1" key="2">
    <citation type="submission" date="2023-05" db="EMBL/GenBank/DDBJ databases">
        <authorList>
            <consortium name="Lawrence Berkeley National Laboratory"/>
            <person name="Steindorff A."/>
            <person name="Hensen N."/>
            <person name="Bonometti L."/>
            <person name="Westerberg I."/>
            <person name="Brannstrom I.O."/>
            <person name="Guillou S."/>
            <person name="Cros-Aarteil S."/>
            <person name="Calhoun S."/>
            <person name="Haridas S."/>
            <person name="Kuo A."/>
            <person name="Mondo S."/>
            <person name="Pangilinan J."/>
            <person name="Riley R."/>
            <person name="Labutti K."/>
            <person name="Andreopoulos B."/>
            <person name="Lipzen A."/>
            <person name="Chen C."/>
            <person name="Yanf M."/>
            <person name="Daum C."/>
            <person name="Ng V."/>
            <person name="Clum A."/>
            <person name="Ohm R."/>
            <person name="Martin F."/>
            <person name="Silar P."/>
            <person name="Natvig D."/>
            <person name="Lalanne C."/>
            <person name="Gautier V."/>
            <person name="Ament-Velasquez S.L."/>
            <person name="Kruys A."/>
            <person name="Hutchinson M.I."/>
            <person name="Powell A.J."/>
            <person name="Barry K."/>
            <person name="Miller A.N."/>
            <person name="Grigoriev I.V."/>
            <person name="Debuchy R."/>
            <person name="Gladieux P."/>
            <person name="Thoren M.H."/>
            <person name="Johannesson H."/>
        </authorList>
    </citation>
    <scope>NUCLEOTIDE SEQUENCE</scope>
    <source>
        <strain evidence="1">CBS 757.83</strain>
    </source>
</reference>
<evidence type="ECO:0000313" key="1">
    <source>
        <dbReference type="EMBL" id="KAK4105948.1"/>
    </source>
</evidence>
<organism evidence="1 2">
    <name type="scientific">Parathielavia hyrcaniae</name>
    <dbReference type="NCBI Taxonomy" id="113614"/>
    <lineage>
        <taxon>Eukaryota</taxon>
        <taxon>Fungi</taxon>
        <taxon>Dikarya</taxon>
        <taxon>Ascomycota</taxon>
        <taxon>Pezizomycotina</taxon>
        <taxon>Sordariomycetes</taxon>
        <taxon>Sordariomycetidae</taxon>
        <taxon>Sordariales</taxon>
        <taxon>Chaetomiaceae</taxon>
        <taxon>Parathielavia</taxon>
    </lineage>
</organism>
<evidence type="ECO:0000313" key="2">
    <source>
        <dbReference type="Proteomes" id="UP001305647"/>
    </source>
</evidence>
<keyword evidence="2" id="KW-1185">Reference proteome</keyword>
<reference evidence="1" key="1">
    <citation type="journal article" date="2023" name="Mol. Phylogenet. Evol.">
        <title>Genome-scale phylogeny and comparative genomics of the fungal order Sordariales.</title>
        <authorList>
            <person name="Hensen N."/>
            <person name="Bonometti L."/>
            <person name="Westerberg I."/>
            <person name="Brannstrom I.O."/>
            <person name="Guillou S."/>
            <person name="Cros-Aarteil S."/>
            <person name="Calhoun S."/>
            <person name="Haridas S."/>
            <person name="Kuo A."/>
            <person name="Mondo S."/>
            <person name="Pangilinan J."/>
            <person name="Riley R."/>
            <person name="LaButti K."/>
            <person name="Andreopoulos B."/>
            <person name="Lipzen A."/>
            <person name="Chen C."/>
            <person name="Yan M."/>
            <person name="Daum C."/>
            <person name="Ng V."/>
            <person name="Clum A."/>
            <person name="Steindorff A."/>
            <person name="Ohm R.A."/>
            <person name="Martin F."/>
            <person name="Silar P."/>
            <person name="Natvig D.O."/>
            <person name="Lalanne C."/>
            <person name="Gautier V."/>
            <person name="Ament-Velasquez S.L."/>
            <person name="Kruys A."/>
            <person name="Hutchinson M.I."/>
            <person name="Powell A.J."/>
            <person name="Barry K."/>
            <person name="Miller A.N."/>
            <person name="Grigoriev I.V."/>
            <person name="Debuchy R."/>
            <person name="Gladieux P."/>
            <person name="Hiltunen Thoren M."/>
            <person name="Johannesson H."/>
        </authorList>
    </citation>
    <scope>NUCLEOTIDE SEQUENCE</scope>
    <source>
        <strain evidence="1">CBS 757.83</strain>
    </source>
</reference>
<comment type="caution">
    <text evidence="1">The sequence shown here is derived from an EMBL/GenBank/DDBJ whole genome shotgun (WGS) entry which is preliminary data.</text>
</comment>
<sequence length="424" mass="46668">MSSQPTAAVSVPFTIENALPGPLAFGDSPDLYRIRLHPEHSAGGPTIKYLTAPNSSRIFTGPDAHFRRFNNLPFDSVPAGDWIVGRLVIAEEGDSDASQRGKLKLASTEPAGAETADILNHLGLCSAEPLWCSTTIDEADCQLPRPTSDWTTVITADGNEVNIPKPTDLECMDYVSASVIPAPTTGNVMTGHAQEVSVVRVLDWLPGHWVGIERDTRAHQIIQARDPGLAPRFLAHVTENGSRVIGFLLEHIPDAREAGPKDLEKCRAALARLPTLGIAKGRELKRHSFLVKTDGSVVIRGPFTYNDVPAEESVDELGEVMEAELDSIETVLAQSPSEFEEQPARMLRLVDPRRTKMLDEFERAHGLVVPFVYWQESSEGGGRITLTVEEHGVMAREFEKNGFRWTSELQQRAEERFGPKRSPQ</sequence>
<dbReference type="EMBL" id="MU863624">
    <property type="protein sequence ID" value="KAK4105948.1"/>
    <property type="molecule type" value="Genomic_DNA"/>
</dbReference>
<name>A0AAN6Q9A5_9PEZI</name>
<dbReference type="Proteomes" id="UP001305647">
    <property type="component" value="Unassembled WGS sequence"/>
</dbReference>
<dbReference type="AlphaFoldDB" id="A0AAN6Q9A5"/>
<proteinExistence type="predicted"/>
<gene>
    <name evidence="1" type="ORF">N658DRAFT_460013</name>
</gene>
<accession>A0AAN6Q9A5</accession>
<protein>
    <submittedName>
        <fullName evidence="1">Uncharacterized protein</fullName>
    </submittedName>
</protein>